<dbReference type="AlphaFoldDB" id="A0A5C6TZZ7"/>
<protein>
    <submittedName>
        <fullName evidence="2">DnaA regulatory inactivator Hda</fullName>
    </submittedName>
</protein>
<sequence length="227" mass="24966">MKQLPLAIGAIGEGPDQSFASFMAGPNGAALAHLQGSGLRRSPVTYLWGGSGTGKTHLLRALTRHAHDQGQRSGWFEPATALPWEIDEAWSLLVIDDCDGLDEARQHAAFALFVDATTHGITVATAGRLPPVDLPLREDLRTRLGWGHVFALQPLGEAEMRAALRREADRRGVFLSDEVMDYLLTRFERNLKPLMAQLDRLDRFSLAHQRAITVPMLKLMLAEEGAP</sequence>
<dbReference type="Gene3D" id="1.10.8.60">
    <property type="match status" value="1"/>
</dbReference>
<dbReference type="SUPFAM" id="SSF52540">
    <property type="entry name" value="P-loop containing nucleoside triphosphate hydrolases"/>
    <property type="match status" value="1"/>
</dbReference>
<gene>
    <name evidence="2" type="primary">hda</name>
    <name evidence="2" type="ORF">FSC37_07025</name>
</gene>
<dbReference type="InterPro" id="IPR027417">
    <property type="entry name" value="P-loop_NTPase"/>
</dbReference>
<dbReference type="Pfam" id="PF22688">
    <property type="entry name" value="Hda_lid"/>
    <property type="match status" value="1"/>
</dbReference>
<dbReference type="InterPro" id="IPR055199">
    <property type="entry name" value="Hda_lid"/>
</dbReference>
<dbReference type="GO" id="GO:0005886">
    <property type="term" value="C:plasma membrane"/>
    <property type="evidence" value="ECO:0007669"/>
    <property type="project" value="TreeGrafter"/>
</dbReference>
<dbReference type="InterPro" id="IPR017788">
    <property type="entry name" value="Hda"/>
</dbReference>
<evidence type="ECO:0000313" key="2">
    <source>
        <dbReference type="EMBL" id="TXC65850.1"/>
    </source>
</evidence>
<organism evidence="2 3">
    <name type="scientific">Piscinibacter aquaticus</name>
    <dbReference type="NCBI Taxonomy" id="392597"/>
    <lineage>
        <taxon>Bacteria</taxon>
        <taxon>Pseudomonadati</taxon>
        <taxon>Pseudomonadota</taxon>
        <taxon>Betaproteobacteria</taxon>
        <taxon>Burkholderiales</taxon>
        <taxon>Sphaerotilaceae</taxon>
        <taxon>Piscinibacter</taxon>
    </lineage>
</organism>
<proteinExistence type="predicted"/>
<dbReference type="PANTHER" id="PTHR30050">
    <property type="entry name" value="CHROMOSOMAL REPLICATION INITIATOR PROTEIN DNAA"/>
    <property type="match status" value="1"/>
</dbReference>
<accession>A0A5C6TZZ7</accession>
<dbReference type="GO" id="GO:0032297">
    <property type="term" value="P:negative regulation of DNA-templated DNA replication initiation"/>
    <property type="evidence" value="ECO:0007669"/>
    <property type="project" value="InterPro"/>
</dbReference>
<dbReference type="NCBIfam" id="TIGR03420">
    <property type="entry name" value="DnaA_homol_Hda"/>
    <property type="match status" value="1"/>
</dbReference>
<dbReference type="Proteomes" id="UP000321832">
    <property type="component" value="Unassembled WGS sequence"/>
</dbReference>
<evidence type="ECO:0000313" key="3">
    <source>
        <dbReference type="Proteomes" id="UP000321832"/>
    </source>
</evidence>
<name>A0A5C6TZZ7_9BURK</name>
<reference evidence="2 3" key="1">
    <citation type="submission" date="2019-08" db="EMBL/GenBank/DDBJ databases">
        <authorList>
            <person name="Khan S.A."/>
            <person name="Jeon C.O."/>
            <person name="Jeong S.E."/>
        </authorList>
    </citation>
    <scope>NUCLEOTIDE SEQUENCE [LARGE SCALE GENOMIC DNA]</scope>
    <source>
        <strain evidence="3">IMCC1728</strain>
    </source>
</reference>
<keyword evidence="3" id="KW-1185">Reference proteome</keyword>
<evidence type="ECO:0000259" key="1">
    <source>
        <dbReference type="Pfam" id="PF22688"/>
    </source>
</evidence>
<dbReference type="PANTHER" id="PTHR30050:SF5">
    <property type="entry name" value="DNAA REGULATORY INACTIVATOR HDA"/>
    <property type="match status" value="1"/>
</dbReference>
<feature type="domain" description="Hda lid" evidence="1">
    <location>
        <begin position="158"/>
        <end position="221"/>
    </location>
</feature>
<dbReference type="GO" id="GO:0006270">
    <property type="term" value="P:DNA replication initiation"/>
    <property type="evidence" value="ECO:0007669"/>
    <property type="project" value="TreeGrafter"/>
</dbReference>
<dbReference type="EMBL" id="VOPW01000001">
    <property type="protein sequence ID" value="TXC65850.1"/>
    <property type="molecule type" value="Genomic_DNA"/>
</dbReference>
<comment type="caution">
    <text evidence="2">The sequence shown here is derived from an EMBL/GenBank/DDBJ whole genome shotgun (WGS) entry which is preliminary data.</text>
</comment>
<dbReference type="GO" id="GO:0003688">
    <property type="term" value="F:DNA replication origin binding"/>
    <property type="evidence" value="ECO:0007669"/>
    <property type="project" value="TreeGrafter"/>
</dbReference>
<dbReference type="Gene3D" id="3.40.50.300">
    <property type="entry name" value="P-loop containing nucleotide triphosphate hydrolases"/>
    <property type="match status" value="1"/>
</dbReference>